<evidence type="ECO:0000313" key="2">
    <source>
        <dbReference type="Ensembl" id="ENSPKIP00000005293.1"/>
    </source>
</evidence>
<accession>A0A3B3QGP4</accession>
<dbReference type="PANTHER" id="PTHR33487:SF1">
    <property type="entry name" value="CILIA- AND FLAGELLA-ASSOCIATED PROTEIN 54"/>
    <property type="match status" value="1"/>
</dbReference>
<dbReference type="Proteomes" id="UP000261540">
    <property type="component" value="Unplaced"/>
</dbReference>
<dbReference type="CTD" id="144535"/>
<feature type="compositionally biased region" description="Polar residues" evidence="1">
    <location>
        <begin position="147"/>
        <end position="161"/>
    </location>
</feature>
<protein>
    <submittedName>
        <fullName evidence="2">Cilia and flagella associated protein 54</fullName>
    </submittedName>
</protein>
<proteinExistence type="predicted"/>
<dbReference type="GeneTree" id="ENSGT00940000162446"/>
<organism evidence="2 3">
    <name type="scientific">Paramormyrops kingsleyae</name>
    <dbReference type="NCBI Taxonomy" id="1676925"/>
    <lineage>
        <taxon>Eukaryota</taxon>
        <taxon>Metazoa</taxon>
        <taxon>Chordata</taxon>
        <taxon>Craniata</taxon>
        <taxon>Vertebrata</taxon>
        <taxon>Euteleostomi</taxon>
        <taxon>Actinopterygii</taxon>
        <taxon>Neopterygii</taxon>
        <taxon>Teleostei</taxon>
        <taxon>Osteoglossocephala</taxon>
        <taxon>Osteoglossomorpha</taxon>
        <taxon>Osteoglossiformes</taxon>
        <taxon>Mormyridae</taxon>
        <taxon>Paramormyrops</taxon>
    </lineage>
</organism>
<reference evidence="2" key="1">
    <citation type="submission" date="2025-08" db="UniProtKB">
        <authorList>
            <consortium name="Ensembl"/>
        </authorList>
    </citation>
    <scope>IDENTIFICATION</scope>
</reference>
<name>A0A3B3QGP4_9TELE</name>
<feature type="region of interest" description="Disordered" evidence="1">
    <location>
        <begin position="147"/>
        <end position="169"/>
    </location>
</feature>
<dbReference type="KEGG" id="pki:111833270"/>
<dbReference type="Ensembl" id="ENSPKIT00000029288.1">
    <property type="protein sequence ID" value="ENSPKIP00000005293.1"/>
    <property type="gene ID" value="ENSPKIG00000022012.1"/>
</dbReference>
<dbReference type="STRING" id="1676925.ENSPKIP00000005293"/>
<evidence type="ECO:0000313" key="3">
    <source>
        <dbReference type="Proteomes" id="UP000261540"/>
    </source>
</evidence>
<keyword evidence="3" id="KW-1185">Reference proteome</keyword>
<feature type="region of interest" description="Disordered" evidence="1">
    <location>
        <begin position="1571"/>
        <end position="1597"/>
    </location>
</feature>
<dbReference type="OrthoDB" id="2104158at2759"/>
<dbReference type="GO" id="GO:0060271">
    <property type="term" value="P:cilium assembly"/>
    <property type="evidence" value="ECO:0007669"/>
    <property type="project" value="TreeGrafter"/>
</dbReference>
<feature type="compositionally biased region" description="Polar residues" evidence="1">
    <location>
        <begin position="1571"/>
        <end position="1586"/>
    </location>
</feature>
<reference evidence="2" key="2">
    <citation type="submission" date="2025-09" db="UniProtKB">
        <authorList>
            <consortium name="Ensembl"/>
        </authorList>
    </citation>
    <scope>IDENTIFICATION</scope>
</reference>
<feature type="region of interest" description="Disordered" evidence="1">
    <location>
        <begin position="858"/>
        <end position="918"/>
    </location>
</feature>
<feature type="region of interest" description="Disordered" evidence="1">
    <location>
        <begin position="1997"/>
        <end position="2028"/>
    </location>
</feature>
<feature type="region of interest" description="Disordered" evidence="1">
    <location>
        <begin position="577"/>
        <end position="606"/>
    </location>
</feature>
<evidence type="ECO:0000256" key="1">
    <source>
        <dbReference type="SAM" id="MobiDB-lite"/>
    </source>
</evidence>
<sequence>MALRFTAALESRLSSVHQPGRKLAVPKDSSRETRSVDLQNDMVPVPKNDAAEQLRTALEVVERAVESVSWARARFLPRDGTAVSDVRQLQCACHTLPSAGGEEPGSSGKRSSSDCSNITSIHMDLHLELLAVQHRLALKLLNTYPNEMQPTNGKTSSSENLASPGESECERLERIGRNRISKAIFFMQKALLSHRNDTGRSNPKELLQEAMTLIEKAEVEENRLIRMQAAPEPSKAAGGKVKAPPPPILLFRTQQSMIFTPAPYALGTQVCWYRLYGREATGINLKVRLGDSQLPGTGEEVPALRECLLQVQGLQPNRRYVFAVAACDAQGQLVGGAIGETTHPLLASLPLPTLSTWAHLAQVAYQTGINALAKRASRALWEHFTHTPLPPPEPESGSSADRLAQTRLCLGALENASPVLLRLFLTSIFMQTDIHVQERALYCDMLSDGGPLIWGQEARLAECERFLVAIDLALWLEDSGAALQAVVGCYGLLTPFIYHRIQSQAAVQVLIKCLVVLQEIPGELQQRHSAATADSLLHMVACMTYYVTKVLRLSQQYRTASAVVELGRTLLQEAAHAGVSGGPELGPSETPQRDAGSGPTDEEPSKQLRALEACTATSGGVADSGPCDLPSSSSENQNLTGLEEPAQVYSVINSSSLESACREVMKFQQKPDFLELAVHLLQRGVREDQLELVLQWGKELLLWLSRQDEVLTGKKKISKAEMNKYTSSLIPYSKKPKTAVLRTDRKRTEKKQVSIPWTQITGRESQEVKAQLKHAAVLLQQNRRRRHLRQLCLERGPWRCQLNLSLALAHITLLRRSLERGCGPRPWHRYSHLDSISFSLAHVGTLLKWRNRPPSHQPLRFPPLPLRAVPQASRRKPRPNAGARGGSEEEPNHAGVGTPPLPSQMTYDGGERSGLSEPPESLMKAAMHFRRAMVLAHRGGLWTSLQWTCQVLWDQAVIVTQLVERGPSQDQPAPLSLDQLYSVLSPLLVLATDLLLDMMVKLQLWKAFEEEEDEMETSLHFSSPVDDGTLVDFHWMKTLTLHTLQLLFFRGKWETLAHLALLFSSVTRERYTHIVTPLLVHAQWQLLERVEQFGGPSAPQPHFTRTERITGEKVTCRNYTWKQLLSGGTAVAKATPSTSELHRALMLVSVPLDVENSLCCFREMVGLTSYALRSFRHSRELLLLALAGTQPDMDAPFCGKGQSQGRVEFRAAADATATAGPPDVSSEDFSTLASVCSCPLGPAELHTIISSYNSSIKYLQANRLNSLSVLALHDLGDLQFFRGNKRAALACWSKALDGALQSSGVLGSWDGVSWSGVSPQDVLRQAGVWGCLQGAILSAKISQYLMTSDLSQRTHCCLLSVLLFKRLLGASLPHPQHDWQYSTYVPGQELIPGLELFSEPGRAHLSTAVASLAFLSHWLYGCGHFLAALPILCLFLHLVGSVCRDSRRTVSGRVLKVQVLTELSMFSAAVKELVGLVRGENIPQPHGSFIAVEKQEVMNFDDSKPLLEPCNLQAVEELVNRGMSSDISLLFGPKLTRRLCLAKAQLILALCSSIHSLPEVLGEGDVSTCGLRTSPVSDQDNSGQEDTSAKEPHGLQLDQEGEKLTPGIVKALLLREAKGILTSLPANEDMLMVDVQELEMAIETRLLLSALSLQQGRASLSADWAVSALRLLQDSPLLEEKSPATTHRPRSSVQQDSRWLPDPYDVPEAVEARERMGVLWQHCRLAAVRALAAHIPGAAIHPGVDSSAEAARLLEEGIQEAKAWGDPDSRAVLLLQGALLDTHRGRAKEDSLSLLQEAVRLLSGRSSLSLRSSLTLAGASLQLGDLRGVGSRTLYLLVQKLLQKQLSALGESISLREGGQVLLPSKLGMRNIYLPQLPLLAKATMRLGQSLLLEVANSASADHSQWESAQNLLDSAVVLSRVSASRDRELEANSLYSRGLAESRLAVLGQRQPQGAVDTFLEAIAITQARGHSLRLTRRCYLEMALLYLWQWQVTPPQEEPDSDTAPTAREKQQEAPQSTGPPPLPTAQTPEDLQGLCCWTCVRAACQVSKSLACPVQLHGVTSGHLQATALKLLPAFVSDDLLCPCGGFGEPAGTSPGPLPLTWVHLAHYHARLANLHHTAAHPVTSEYLEDLCSIAMDTSLALKLAQLHSFLSIFLLSYRGQCCAPEAPTALLMSSAAHAKPQLAPLEDVALGPVQLPCWAGAEDKQLCMQWVQPALDWSLQNQNLTLLIFAFSMAPISAPAPAASVVSGLRCGQLRVCQDGLEAIHTRLRSLCATVNMSPSAPLSSLVTPTPKLEREHKARTQDKRAAPDSHMLELQEEITGCLLQIQSLLKPSSDPAVITVVPFEPSRQSLGDLERCFNPRGGAVVSSEVASWLASLLL</sequence>
<feature type="region of interest" description="Disordered" evidence="1">
    <location>
        <begin position="1680"/>
        <end position="1699"/>
    </location>
</feature>
<feature type="region of interest" description="Disordered" evidence="1">
    <location>
        <begin position="619"/>
        <end position="638"/>
    </location>
</feature>
<dbReference type="PANTHER" id="PTHR33487">
    <property type="entry name" value="CILIA- AND FLAGELLA-ASSOCIATED PROTEIN 54"/>
    <property type="match status" value="1"/>
</dbReference>